<name>A0A7X2S806_9BACI</name>
<evidence type="ECO:0000313" key="2">
    <source>
        <dbReference type="EMBL" id="MTH54486.1"/>
    </source>
</evidence>
<gene>
    <name evidence="2" type="ORF">GKZ89_13865</name>
</gene>
<evidence type="ECO:0000313" key="3">
    <source>
        <dbReference type="Proteomes" id="UP000434639"/>
    </source>
</evidence>
<sequence length="46" mass="5162">MATKSDQNNPEQKTHNAGHPEFANEMDPVAQVKKKNAKRSQPDKSK</sequence>
<proteinExistence type="predicted"/>
<accession>A0A7X2S806</accession>
<protein>
    <submittedName>
        <fullName evidence="2">Glycogen biosynthesis protein GlgD</fullName>
    </submittedName>
</protein>
<dbReference type="EMBL" id="WMIB01000014">
    <property type="protein sequence ID" value="MTH54486.1"/>
    <property type="molecule type" value="Genomic_DNA"/>
</dbReference>
<dbReference type="AlphaFoldDB" id="A0A7X2S806"/>
<dbReference type="Proteomes" id="UP000434639">
    <property type="component" value="Unassembled WGS sequence"/>
</dbReference>
<feature type="region of interest" description="Disordered" evidence="1">
    <location>
        <begin position="1"/>
        <end position="46"/>
    </location>
</feature>
<evidence type="ECO:0000256" key="1">
    <source>
        <dbReference type="SAM" id="MobiDB-lite"/>
    </source>
</evidence>
<organism evidence="2 3">
    <name type="scientific">Metabacillus mangrovi</name>
    <dbReference type="NCBI Taxonomy" id="1491830"/>
    <lineage>
        <taxon>Bacteria</taxon>
        <taxon>Bacillati</taxon>
        <taxon>Bacillota</taxon>
        <taxon>Bacilli</taxon>
        <taxon>Bacillales</taxon>
        <taxon>Bacillaceae</taxon>
        <taxon>Metabacillus</taxon>
    </lineage>
</organism>
<dbReference type="RefSeq" id="WP_155112994.1">
    <property type="nucleotide sequence ID" value="NZ_WMIB01000014.1"/>
</dbReference>
<dbReference type="OrthoDB" id="2972245at2"/>
<feature type="compositionally biased region" description="Polar residues" evidence="1">
    <location>
        <begin position="1"/>
        <end position="11"/>
    </location>
</feature>
<reference evidence="2 3" key="1">
    <citation type="journal article" date="2017" name="Int. J. Syst. Evol. Microbiol.">
        <title>Bacillus mangrovi sp. nov., isolated from a sediment sample from a mangrove forest.</title>
        <authorList>
            <person name="Gupta V."/>
            <person name="Singh P.K."/>
            <person name="Korpole S."/>
            <person name="Tanuku N.R.S."/>
            <person name="Pinnaka A.K."/>
        </authorList>
    </citation>
    <scope>NUCLEOTIDE SEQUENCE [LARGE SCALE GENOMIC DNA]</scope>
    <source>
        <strain evidence="2 3">KCTC 33872</strain>
    </source>
</reference>
<keyword evidence="3" id="KW-1185">Reference proteome</keyword>
<comment type="caution">
    <text evidence="2">The sequence shown here is derived from an EMBL/GenBank/DDBJ whole genome shotgun (WGS) entry which is preliminary data.</text>
</comment>